<dbReference type="InterPro" id="IPR020821">
    <property type="entry name" value="ENPP1-3/EXOG-like_nuc-like"/>
</dbReference>
<dbReference type="SMART" id="SM00892">
    <property type="entry name" value="Endonuclease_NS"/>
    <property type="match status" value="1"/>
</dbReference>
<dbReference type="PANTHER" id="PTHR13966:SF5">
    <property type="entry name" value="ENDONUCLEASE G, MITOCHONDRIAL"/>
    <property type="match status" value="1"/>
</dbReference>
<keyword evidence="7" id="KW-0460">Magnesium</keyword>
<keyword evidence="3 8" id="KW-0540">Nuclease</keyword>
<comment type="cofactor">
    <cofactor evidence="1 8">
        <name>Mg(2+)</name>
        <dbReference type="ChEBI" id="CHEBI:18420"/>
    </cofactor>
</comment>
<evidence type="ECO:0000256" key="6">
    <source>
        <dbReference type="ARBA" id="ARBA00022801"/>
    </source>
</evidence>
<dbReference type="PROSITE" id="PS01070">
    <property type="entry name" value="NUCLEASE_NON_SPEC"/>
    <property type="match status" value="1"/>
</dbReference>
<dbReference type="InterPro" id="IPR018524">
    <property type="entry name" value="DNA/RNA_endonuclease_AS"/>
</dbReference>
<evidence type="ECO:0000256" key="7">
    <source>
        <dbReference type="ARBA" id="ARBA00022842"/>
    </source>
</evidence>
<proteinExistence type="inferred from homology"/>
<feature type="domain" description="ENPP1-3/EXOG-like endonuclease/phosphodiesterase" evidence="9">
    <location>
        <begin position="90"/>
        <end position="316"/>
    </location>
</feature>
<protein>
    <recommendedName>
        <fullName evidence="8">Endonuclease</fullName>
        <ecNumber evidence="8">3.1.30.-</ecNumber>
    </recommendedName>
</protein>
<evidence type="ECO:0000256" key="8">
    <source>
        <dbReference type="RuleBase" id="RU366055"/>
    </source>
</evidence>
<dbReference type="EC" id="3.1.30.-" evidence="8"/>
<evidence type="ECO:0000256" key="5">
    <source>
        <dbReference type="ARBA" id="ARBA00022759"/>
    </source>
</evidence>
<dbReference type="InterPro" id="IPR044929">
    <property type="entry name" value="DNA/RNA_non-sp_Endonuclease_sf"/>
</dbReference>
<dbReference type="SUPFAM" id="SSF54060">
    <property type="entry name" value="His-Me finger endonucleases"/>
    <property type="match status" value="1"/>
</dbReference>
<evidence type="ECO:0000313" key="11">
    <source>
        <dbReference type="EMBL" id="KAK7466872.1"/>
    </source>
</evidence>
<evidence type="ECO:0000256" key="2">
    <source>
        <dbReference type="ARBA" id="ARBA00010052"/>
    </source>
</evidence>
<dbReference type="Proteomes" id="UP001498398">
    <property type="component" value="Unassembled WGS sequence"/>
</dbReference>
<reference evidence="11 12" key="1">
    <citation type="submission" date="2024-01" db="EMBL/GenBank/DDBJ databases">
        <title>A draft genome for the cacao thread blight pathogen Marasmiellus scandens.</title>
        <authorList>
            <person name="Baruah I.K."/>
            <person name="Leung J."/>
            <person name="Bukari Y."/>
            <person name="Amoako-Attah I."/>
            <person name="Meinhardt L.W."/>
            <person name="Bailey B.A."/>
            <person name="Cohen S.P."/>
        </authorList>
    </citation>
    <scope>NUCLEOTIDE SEQUENCE [LARGE SCALE GENOMIC DNA]</scope>
    <source>
        <strain evidence="11 12">GH-19</strain>
    </source>
</reference>
<organism evidence="11 12">
    <name type="scientific">Marasmiellus scandens</name>
    <dbReference type="NCBI Taxonomy" id="2682957"/>
    <lineage>
        <taxon>Eukaryota</taxon>
        <taxon>Fungi</taxon>
        <taxon>Dikarya</taxon>
        <taxon>Basidiomycota</taxon>
        <taxon>Agaricomycotina</taxon>
        <taxon>Agaricomycetes</taxon>
        <taxon>Agaricomycetidae</taxon>
        <taxon>Agaricales</taxon>
        <taxon>Marasmiineae</taxon>
        <taxon>Omphalotaceae</taxon>
        <taxon>Marasmiellus</taxon>
    </lineage>
</organism>
<evidence type="ECO:0000259" key="10">
    <source>
        <dbReference type="SMART" id="SM00892"/>
    </source>
</evidence>
<dbReference type="PANTHER" id="PTHR13966">
    <property type="entry name" value="ENDONUCLEASE RELATED"/>
    <property type="match status" value="1"/>
</dbReference>
<dbReference type="Pfam" id="PF01223">
    <property type="entry name" value="Endonuclease_NS"/>
    <property type="match status" value="1"/>
</dbReference>
<evidence type="ECO:0000259" key="9">
    <source>
        <dbReference type="SMART" id="SM00477"/>
    </source>
</evidence>
<dbReference type="CDD" id="cd00091">
    <property type="entry name" value="NUC"/>
    <property type="match status" value="1"/>
</dbReference>
<dbReference type="Gene3D" id="3.40.570.10">
    <property type="entry name" value="Extracellular Endonuclease, subunit A"/>
    <property type="match status" value="1"/>
</dbReference>
<gene>
    <name evidence="11" type="primary">NUC1</name>
    <name evidence="11" type="ORF">VKT23_003935</name>
</gene>
<dbReference type="InterPro" id="IPR001604">
    <property type="entry name" value="Endo_G_ENPP1-like_dom"/>
</dbReference>
<feature type="domain" description="DNA/RNA non-specific endonuclease/pyrophosphatase/phosphodiesterase" evidence="10">
    <location>
        <begin position="89"/>
        <end position="316"/>
    </location>
</feature>
<dbReference type="InterPro" id="IPR040255">
    <property type="entry name" value="Non-specific_endonuclease"/>
</dbReference>
<keyword evidence="4 8" id="KW-0479">Metal-binding</keyword>
<evidence type="ECO:0000256" key="3">
    <source>
        <dbReference type="ARBA" id="ARBA00022722"/>
    </source>
</evidence>
<keyword evidence="5 8" id="KW-0255">Endonuclease</keyword>
<dbReference type="EMBL" id="JBANRG010000004">
    <property type="protein sequence ID" value="KAK7466872.1"/>
    <property type="molecule type" value="Genomic_DNA"/>
</dbReference>
<keyword evidence="6 8" id="KW-0378">Hydrolase</keyword>
<accession>A0ABR1JSK6</accession>
<keyword evidence="12" id="KW-1185">Reference proteome</keyword>
<evidence type="ECO:0000313" key="12">
    <source>
        <dbReference type="Proteomes" id="UP001498398"/>
    </source>
</evidence>
<dbReference type="InterPro" id="IPR044925">
    <property type="entry name" value="His-Me_finger_sf"/>
</dbReference>
<name>A0ABR1JSK6_9AGAR</name>
<comment type="similarity">
    <text evidence="2 8">Belongs to the DNA/RNA non-specific endonuclease family.</text>
</comment>
<evidence type="ECO:0000256" key="4">
    <source>
        <dbReference type="ARBA" id="ARBA00022723"/>
    </source>
</evidence>
<sequence>MSSTIIQAAIFAAGAVVGGGVAAAITSRKQSHVVPVPSHNVPAVSHVPPVIDMGPKGGAQMTSIATTGTFADLPVLKYGNPGPIADPIIRKAYVAAYDRRLRHPAWTAEHLTLASLGRSGVVPPPEVEAGDRSKSAFIEDESIPAPFRAKLADYFKSGYDRGHMVPAADAKFSQEAMNETFLLSNIAPQVGEGFNRHYWAYLEDWCRRLTGSFSDVYVFTVPLYLPHRDADGKWRVTHEVIGNPPNVAVPTHFAKVVLTSKPSSPSTPNILELATGAFVLPNAPIPDEAPLERFIMPVEAVERAAGLTLFSDAVKHSSKHICKATKCEVIVKRFDDARKRPDMRRAISGPPQA</sequence>
<dbReference type="SMART" id="SM00477">
    <property type="entry name" value="NUC"/>
    <property type="match status" value="1"/>
</dbReference>
<evidence type="ECO:0000256" key="1">
    <source>
        <dbReference type="ARBA" id="ARBA00001946"/>
    </source>
</evidence>
<comment type="caution">
    <text evidence="11">The sequence shown here is derived from an EMBL/GenBank/DDBJ whole genome shotgun (WGS) entry which is preliminary data.</text>
</comment>